<protein>
    <submittedName>
        <fullName evidence="2">Uncharacterized protein</fullName>
    </submittedName>
</protein>
<feature type="region of interest" description="Disordered" evidence="1">
    <location>
        <begin position="289"/>
        <end position="314"/>
    </location>
</feature>
<dbReference type="EMBL" id="SMFZ01000001">
    <property type="protein sequence ID" value="TCK27047.1"/>
    <property type="molecule type" value="Genomic_DNA"/>
</dbReference>
<proteinExistence type="predicted"/>
<accession>A0A4R1HWC9</accession>
<evidence type="ECO:0000256" key="1">
    <source>
        <dbReference type="SAM" id="MobiDB-lite"/>
    </source>
</evidence>
<feature type="region of interest" description="Disordered" evidence="1">
    <location>
        <begin position="111"/>
        <end position="133"/>
    </location>
</feature>
<dbReference type="Proteomes" id="UP000295560">
    <property type="component" value="Unassembled WGS sequence"/>
</dbReference>
<feature type="compositionally biased region" description="Low complexity" evidence="1">
    <location>
        <begin position="302"/>
        <end position="314"/>
    </location>
</feature>
<evidence type="ECO:0000313" key="2">
    <source>
        <dbReference type="EMBL" id="TCK27047.1"/>
    </source>
</evidence>
<reference evidence="2 3" key="1">
    <citation type="submission" date="2019-03" db="EMBL/GenBank/DDBJ databases">
        <title>Sequencing the genomes of 1000 actinobacteria strains.</title>
        <authorList>
            <person name="Klenk H.-P."/>
        </authorList>
    </citation>
    <scope>NUCLEOTIDE SEQUENCE [LARGE SCALE GENOMIC DNA]</scope>
    <source>
        <strain evidence="2 3">DSM 44969</strain>
    </source>
</reference>
<evidence type="ECO:0000313" key="3">
    <source>
        <dbReference type="Proteomes" id="UP000295560"/>
    </source>
</evidence>
<feature type="region of interest" description="Disordered" evidence="1">
    <location>
        <begin position="139"/>
        <end position="158"/>
    </location>
</feature>
<gene>
    <name evidence="2" type="ORF">EV378_2902</name>
</gene>
<feature type="compositionally biased region" description="Basic residues" evidence="1">
    <location>
        <begin position="14"/>
        <end position="43"/>
    </location>
</feature>
<organism evidence="2 3">
    <name type="scientific">Pseudonocardia endophytica</name>
    <dbReference type="NCBI Taxonomy" id="401976"/>
    <lineage>
        <taxon>Bacteria</taxon>
        <taxon>Bacillati</taxon>
        <taxon>Actinomycetota</taxon>
        <taxon>Actinomycetes</taxon>
        <taxon>Pseudonocardiales</taxon>
        <taxon>Pseudonocardiaceae</taxon>
        <taxon>Pseudonocardia</taxon>
    </lineage>
</organism>
<dbReference type="AlphaFoldDB" id="A0A4R1HWC9"/>
<name>A0A4R1HWC9_PSEEN</name>
<comment type="caution">
    <text evidence="2">The sequence shown here is derived from an EMBL/GenBank/DDBJ whole genome shotgun (WGS) entry which is preliminary data.</text>
</comment>
<keyword evidence="3" id="KW-1185">Reference proteome</keyword>
<sequence length="314" mass="33577">MSALSLHGRPVPAVRRRHRSGCRVRRRGHRRRRHRRRGRRPRGPRWNDRALTGGRLVGLRFRSALPGPAAGGDRHDLGVAGVGCAPSPAGGTGRGRLPGHVRALHRHGRERVGPLGDRIPGRPGRRLRSAVPVVSRRTVRPGGAVGGRPPVPAASARAAAVRTRVPGLRCVLRGTAATGPRRPRPLLVARGVHVTQAVAVEHVVPGSGRRIAVRGPVHRRGVVGAGTTGPARCIVRTVVHHCLLPRWYRDVRLAHGAGERARTGRSGLQGRSYRRAYGADSRAAVPGRVPGAGGWGMDRRAPAAPASRTRPALR</sequence>
<feature type="region of interest" description="Disordered" evidence="1">
    <location>
        <begin position="1"/>
        <end position="50"/>
    </location>
</feature>